<dbReference type="RefSeq" id="WP_289585130.1">
    <property type="nucleotide sequence ID" value="NZ_JBHSFT010000047.1"/>
</dbReference>
<dbReference type="InterPro" id="IPR036388">
    <property type="entry name" value="WH-like_DNA-bd_sf"/>
</dbReference>
<dbReference type="Proteomes" id="UP001595988">
    <property type="component" value="Unassembled WGS sequence"/>
</dbReference>
<protein>
    <submittedName>
        <fullName evidence="6">LysR family transcriptional regulator</fullName>
    </submittedName>
</protein>
<keyword evidence="3" id="KW-0238">DNA-binding</keyword>
<dbReference type="InterPro" id="IPR005119">
    <property type="entry name" value="LysR_subst-bd"/>
</dbReference>
<reference evidence="7" key="1">
    <citation type="journal article" date="2019" name="Int. J. Syst. Evol. Microbiol.">
        <title>The Global Catalogue of Microorganisms (GCM) 10K type strain sequencing project: providing services to taxonomists for standard genome sequencing and annotation.</title>
        <authorList>
            <consortium name="The Broad Institute Genomics Platform"/>
            <consortium name="The Broad Institute Genome Sequencing Center for Infectious Disease"/>
            <person name="Wu L."/>
            <person name="Ma J."/>
        </authorList>
    </citation>
    <scope>NUCLEOTIDE SEQUENCE [LARGE SCALE GENOMIC DNA]</scope>
    <source>
        <strain evidence="7">CCUG 37257</strain>
    </source>
</reference>
<dbReference type="Gene3D" id="1.10.10.10">
    <property type="entry name" value="Winged helix-like DNA-binding domain superfamily/Winged helix DNA-binding domain"/>
    <property type="match status" value="1"/>
</dbReference>
<organism evidence="6 7">
    <name type="scientific">Oceanobacillus aidingensis</name>
    <dbReference type="NCBI Taxonomy" id="645964"/>
    <lineage>
        <taxon>Bacteria</taxon>
        <taxon>Bacillati</taxon>
        <taxon>Bacillota</taxon>
        <taxon>Bacilli</taxon>
        <taxon>Bacillales</taxon>
        <taxon>Bacillaceae</taxon>
        <taxon>Oceanobacillus</taxon>
    </lineage>
</organism>
<dbReference type="PROSITE" id="PS50931">
    <property type="entry name" value="HTH_LYSR"/>
    <property type="match status" value="1"/>
</dbReference>
<comment type="similarity">
    <text evidence="1">Belongs to the LysR transcriptional regulatory family.</text>
</comment>
<dbReference type="PRINTS" id="PR00039">
    <property type="entry name" value="HTHLYSR"/>
</dbReference>
<dbReference type="Pfam" id="PF03466">
    <property type="entry name" value="LysR_substrate"/>
    <property type="match status" value="1"/>
</dbReference>
<feature type="domain" description="HTH lysR-type" evidence="5">
    <location>
        <begin position="1"/>
        <end position="58"/>
    </location>
</feature>
<dbReference type="InterPro" id="IPR000847">
    <property type="entry name" value="LysR_HTH_N"/>
</dbReference>
<evidence type="ECO:0000259" key="5">
    <source>
        <dbReference type="PROSITE" id="PS50931"/>
    </source>
</evidence>
<evidence type="ECO:0000256" key="3">
    <source>
        <dbReference type="ARBA" id="ARBA00023125"/>
    </source>
</evidence>
<dbReference type="InterPro" id="IPR036390">
    <property type="entry name" value="WH_DNA-bd_sf"/>
</dbReference>
<accession>A0ABV9K2M6</accession>
<dbReference type="PANTHER" id="PTHR30126:SF100">
    <property type="entry name" value="LYSR-FAMILY TRANSCRIPTIONAL REGULATOR"/>
    <property type="match status" value="1"/>
</dbReference>
<dbReference type="PANTHER" id="PTHR30126">
    <property type="entry name" value="HTH-TYPE TRANSCRIPTIONAL REGULATOR"/>
    <property type="match status" value="1"/>
</dbReference>
<comment type="caution">
    <text evidence="6">The sequence shown here is derived from an EMBL/GenBank/DDBJ whole genome shotgun (WGS) entry which is preliminary data.</text>
</comment>
<dbReference type="Pfam" id="PF00126">
    <property type="entry name" value="HTH_1"/>
    <property type="match status" value="1"/>
</dbReference>
<evidence type="ECO:0000256" key="4">
    <source>
        <dbReference type="ARBA" id="ARBA00023163"/>
    </source>
</evidence>
<dbReference type="Gene3D" id="3.40.190.290">
    <property type="match status" value="1"/>
</dbReference>
<evidence type="ECO:0000256" key="2">
    <source>
        <dbReference type="ARBA" id="ARBA00023015"/>
    </source>
</evidence>
<dbReference type="SUPFAM" id="SSF46785">
    <property type="entry name" value="Winged helix' DNA-binding domain"/>
    <property type="match status" value="1"/>
</dbReference>
<dbReference type="EMBL" id="JBHSFT010000047">
    <property type="protein sequence ID" value="MFC4664171.1"/>
    <property type="molecule type" value="Genomic_DNA"/>
</dbReference>
<dbReference type="SUPFAM" id="SSF53850">
    <property type="entry name" value="Periplasmic binding protein-like II"/>
    <property type="match status" value="1"/>
</dbReference>
<keyword evidence="2" id="KW-0805">Transcription regulation</keyword>
<evidence type="ECO:0000313" key="7">
    <source>
        <dbReference type="Proteomes" id="UP001595988"/>
    </source>
</evidence>
<keyword evidence="7" id="KW-1185">Reference proteome</keyword>
<sequence>MELRHLITFKTIVEKGGFKRAAEYLDYSQSSVTVHVKELEKELKKPLFDRIGRKVFLTNYGTQFHPYAVKIVDLYNEAAETMNMNDAPKGSLVIGVTEIFSQYRIPSILMEYKKRYPDVSLSLRSLENKDISAALKNGQIDMAFVLERNDWFDKELTIEKIKDESTVLVWPVCLEDSENTILSTEESCSYKSMLEAYIQEEQIEAKNSLNFSSLEAIKQCVLSGLGFSILPYFAVEKELASEQILGEFISLNHTGNATFIVNHKNKQLSPAMQAMISLMKEQSLHWGE</sequence>
<keyword evidence="4" id="KW-0804">Transcription</keyword>
<evidence type="ECO:0000313" key="6">
    <source>
        <dbReference type="EMBL" id="MFC4664171.1"/>
    </source>
</evidence>
<proteinExistence type="inferred from homology"/>
<gene>
    <name evidence="6" type="ORF">ACFO3P_18495</name>
</gene>
<dbReference type="CDD" id="cd05466">
    <property type="entry name" value="PBP2_LTTR_substrate"/>
    <property type="match status" value="1"/>
</dbReference>
<evidence type="ECO:0000256" key="1">
    <source>
        <dbReference type="ARBA" id="ARBA00009437"/>
    </source>
</evidence>
<name>A0ABV9K2M6_9BACI</name>